<dbReference type="Proteomes" id="UP001464378">
    <property type="component" value="Unassembled WGS sequence"/>
</dbReference>
<name>A0ABV1E7F0_9FIRM</name>
<evidence type="ECO:0008006" key="3">
    <source>
        <dbReference type="Google" id="ProtNLM"/>
    </source>
</evidence>
<dbReference type="EMBL" id="JBBMFK010000009">
    <property type="protein sequence ID" value="MEQ2443239.1"/>
    <property type="molecule type" value="Genomic_DNA"/>
</dbReference>
<evidence type="ECO:0000313" key="2">
    <source>
        <dbReference type="Proteomes" id="UP001464378"/>
    </source>
</evidence>
<keyword evidence="2" id="KW-1185">Reference proteome</keyword>
<evidence type="ECO:0000313" key="1">
    <source>
        <dbReference type="EMBL" id="MEQ2443239.1"/>
    </source>
</evidence>
<protein>
    <recommendedName>
        <fullName evidence="3">Smr domain-containing protein</fullName>
    </recommendedName>
</protein>
<accession>A0ABV1E7F0</accession>
<comment type="caution">
    <text evidence="1">The sequence shown here is derived from an EMBL/GenBank/DDBJ whole genome shotgun (WGS) entry which is preliminary data.</text>
</comment>
<organism evidence="1 2">
    <name type="scientific">Pseudoflavonifractor intestinihominis</name>
    <dbReference type="NCBI Taxonomy" id="3133171"/>
    <lineage>
        <taxon>Bacteria</taxon>
        <taxon>Bacillati</taxon>
        <taxon>Bacillota</taxon>
        <taxon>Clostridia</taxon>
        <taxon>Eubacteriales</taxon>
        <taxon>Oscillospiraceae</taxon>
        <taxon>Pseudoflavonifractor</taxon>
    </lineage>
</organism>
<gene>
    <name evidence="1" type="ORF">WMO64_07130</name>
</gene>
<reference evidence="1 2" key="1">
    <citation type="submission" date="2024-03" db="EMBL/GenBank/DDBJ databases">
        <title>Human intestinal bacterial collection.</title>
        <authorList>
            <person name="Pauvert C."/>
            <person name="Hitch T.C.A."/>
            <person name="Clavel T."/>
        </authorList>
    </citation>
    <scope>NUCLEOTIDE SEQUENCE [LARGE SCALE GENOMIC DNA]</scope>
    <source>
        <strain evidence="1 2">CLA-AP-H29</strain>
    </source>
</reference>
<sequence>MSCVYLLAASHSLPLYDSGIRRLRTVKAGGMTVTLEEDGFSVQEHEYYRQAVDCLALDMQPCRYELNLYPTQEDAAQLRAYLSKNCARGETVELWHLWVGGGAHRIRRFSGPLSALAQDTLEQLEEHQQTCLTIAI</sequence>
<proteinExistence type="predicted"/>
<dbReference type="RefSeq" id="WP_349231531.1">
    <property type="nucleotide sequence ID" value="NZ_JBBMFK010000009.1"/>
</dbReference>